<organism evidence="3 4">
    <name type="scientific">Cudoniella acicularis</name>
    <dbReference type="NCBI Taxonomy" id="354080"/>
    <lineage>
        <taxon>Eukaryota</taxon>
        <taxon>Fungi</taxon>
        <taxon>Dikarya</taxon>
        <taxon>Ascomycota</taxon>
        <taxon>Pezizomycotina</taxon>
        <taxon>Leotiomycetes</taxon>
        <taxon>Helotiales</taxon>
        <taxon>Tricladiaceae</taxon>
        <taxon>Cudoniella</taxon>
    </lineage>
</organism>
<evidence type="ECO:0000313" key="4">
    <source>
        <dbReference type="Proteomes" id="UP000566819"/>
    </source>
</evidence>
<evidence type="ECO:0000256" key="1">
    <source>
        <dbReference type="SAM" id="Coils"/>
    </source>
</evidence>
<feature type="compositionally biased region" description="Low complexity" evidence="2">
    <location>
        <begin position="34"/>
        <end position="45"/>
    </location>
</feature>
<feature type="compositionally biased region" description="Low complexity" evidence="2">
    <location>
        <begin position="551"/>
        <end position="568"/>
    </location>
</feature>
<sequence>MARTKSQVVTARESPEAVRPRAAPAVISNHFKQTSGSVTSSAASSTCPHCNSVFSDLPPKDFRHHVASCTRPSTATDDDSSDSSLTPPPDSPSIANCHTITVDANPIEDEVPAKIEPGTVKDLALNDVTIIREVDRPIRPYINPDTQFEYYDKQDDREGSVATRRNSEEPEESKSSTNGVPETSSEEKGEIKIRHPFAKFTPIEIFDDYLANPEEMPYEELYRRTDKVASVLVDYQKEWDTIEKEVNAHESWVKAQNKKATEAAKITEEEKSKIEDQKYLELNATYKAEIKLSRGDWDRFLENVEAENPNDPDLLDRLRALRLPNFMTAIHKRQKAREPETAIKLVDRPLMAERITKEELALDKRKRGRLIDQITFEDMKHADIYGFNYSSQPHHVGNQPQPTFNGKTKGRGEVNDEGRSRSQRTKIHRSYDADKSVTPESESDELPAKRIRKPRNLDAGIDSQPRPRTPLVSRGGTPAVRTFPSGKRVGRPPAKSKLKDVQLPPASTSPALENGTVPRMLAPKEEEQLHDAAELLVKQTRRTRTQSIGGDSSDATSAASSRPSTSSSNDHGPKRKNRGSQNTDPETLVVKSAPLEKGEMTGAMKTRKATNAAEKAKKAAEQAAAVATARRMPLEPGPGESVFMNIGRLGKKLFIEEFVVLLVLKRGGETAESNRPTYTRLSHRHLSTETLNRYCIDFEFDTDPGYLLVKRWVPEYELDFLWSHTREIREKRESATAATPISIADKGMTTTHTRDDREIENAGGESEWKRKRVYERDKVSIELLNKIHEAIAESEHRQIRLQRSLDEMKAAEGQASLEREDWNLEVARKELQAYNAEEDRWEYEAQYRDIMEMQKLVEEIARLERKDSDLKNEVAKKELQAY</sequence>
<reference evidence="3 4" key="1">
    <citation type="submission" date="2020-03" db="EMBL/GenBank/DDBJ databases">
        <title>Draft Genome Sequence of Cudoniella acicularis.</title>
        <authorList>
            <person name="Buettner E."/>
            <person name="Kellner H."/>
        </authorList>
    </citation>
    <scope>NUCLEOTIDE SEQUENCE [LARGE SCALE GENOMIC DNA]</scope>
    <source>
        <strain evidence="3 4">DSM 108380</strain>
    </source>
</reference>
<feature type="region of interest" description="Disordered" evidence="2">
    <location>
        <begin position="390"/>
        <end position="517"/>
    </location>
</feature>
<gene>
    <name evidence="3" type="ORF">G7Y89_g7154</name>
</gene>
<keyword evidence="1" id="KW-0175">Coiled coil</keyword>
<feature type="region of interest" description="Disordered" evidence="2">
    <location>
        <begin position="542"/>
        <end position="591"/>
    </location>
</feature>
<evidence type="ECO:0000313" key="3">
    <source>
        <dbReference type="EMBL" id="KAF4630978.1"/>
    </source>
</evidence>
<feature type="region of interest" description="Disordered" evidence="2">
    <location>
        <begin position="68"/>
        <end position="95"/>
    </location>
</feature>
<dbReference type="OrthoDB" id="3538351at2759"/>
<accession>A0A8H4RKZ0</accession>
<feature type="region of interest" description="Disordered" evidence="2">
    <location>
        <begin position="1"/>
        <end position="45"/>
    </location>
</feature>
<comment type="caution">
    <text evidence="3">The sequence shown here is derived from an EMBL/GenBank/DDBJ whole genome shotgun (WGS) entry which is preliminary data.</text>
</comment>
<proteinExistence type="predicted"/>
<keyword evidence="4" id="KW-1185">Reference proteome</keyword>
<dbReference type="AlphaFoldDB" id="A0A8H4RKZ0"/>
<feature type="compositionally biased region" description="Basic and acidic residues" evidence="2">
    <location>
        <begin position="410"/>
        <end position="420"/>
    </location>
</feature>
<protein>
    <submittedName>
        <fullName evidence="3">Uncharacterized protein</fullName>
    </submittedName>
</protein>
<dbReference type="Proteomes" id="UP000566819">
    <property type="component" value="Unassembled WGS sequence"/>
</dbReference>
<feature type="region of interest" description="Disordered" evidence="2">
    <location>
        <begin position="141"/>
        <end position="193"/>
    </location>
</feature>
<evidence type="ECO:0000256" key="2">
    <source>
        <dbReference type="SAM" id="MobiDB-lite"/>
    </source>
</evidence>
<name>A0A8H4RKZ0_9HELO</name>
<dbReference type="EMBL" id="JAAMPI010000490">
    <property type="protein sequence ID" value="KAF4630978.1"/>
    <property type="molecule type" value="Genomic_DNA"/>
</dbReference>
<feature type="compositionally biased region" description="Basic and acidic residues" evidence="2">
    <location>
        <begin position="150"/>
        <end position="174"/>
    </location>
</feature>
<feature type="compositionally biased region" description="Polar residues" evidence="2">
    <location>
        <begin position="390"/>
        <end position="406"/>
    </location>
</feature>
<feature type="coiled-coil region" evidence="1">
    <location>
        <begin position="817"/>
        <end position="880"/>
    </location>
</feature>